<evidence type="ECO:0000256" key="10">
    <source>
        <dbReference type="ARBA" id="ARBA00042933"/>
    </source>
</evidence>
<dbReference type="Proteomes" id="UP001597109">
    <property type="component" value="Unassembled WGS sequence"/>
</dbReference>
<keyword evidence="14" id="KW-1185">Reference proteome</keyword>
<evidence type="ECO:0000256" key="8">
    <source>
        <dbReference type="ARBA" id="ARBA00039074"/>
    </source>
</evidence>
<evidence type="ECO:0000256" key="7">
    <source>
        <dbReference type="ARBA" id="ARBA00023316"/>
    </source>
</evidence>
<dbReference type="InterPro" id="IPR038740">
    <property type="entry name" value="BioF2-like_GNAT_dom"/>
</dbReference>
<evidence type="ECO:0000256" key="1">
    <source>
        <dbReference type="ARBA" id="ARBA00004496"/>
    </source>
</evidence>
<dbReference type="InterPro" id="IPR003447">
    <property type="entry name" value="FEMABX"/>
</dbReference>
<reference evidence="14" key="1">
    <citation type="journal article" date="2019" name="Int. J. Syst. Evol. Microbiol.">
        <title>The Global Catalogue of Microorganisms (GCM) 10K type strain sequencing project: providing services to taxonomists for standard genome sequencing and annotation.</title>
        <authorList>
            <consortium name="The Broad Institute Genomics Platform"/>
            <consortium name="The Broad Institute Genome Sequencing Center for Infectious Disease"/>
            <person name="Wu L."/>
            <person name="Ma J."/>
        </authorList>
    </citation>
    <scope>NUCLEOTIDE SEQUENCE [LARGE SCALE GENOMIC DNA]</scope>
    <source>
        <strain evidence="14">CCUG 56756</strain>
    </source>
</reference>
<dbReference type="PANTHER" id="PTHR36174">
    <property type="entry name" value="LIPID II:GLYCINE GLYCYLTRANSFERASE"/>
    <property type="match status" value="1"/>
</dbReference>
<evidence type="ECO:0000256" key="3">
    <source>
        <dbReference type="ARBA" id="ARBA00022679"/>
    </source>
</evidence>
<dbReference type="EC" id="2.3.2.16" evidence="8"/>
<keyword evidence="7" id="KW-0961">Cell wall biogenesis/degradation</keyword>
<sequence>MLDIYFEENYGRLYEKVENGKCVVFEFEHSLGSVRHLFIKREIPIQLKGESYYDLVTPYGYGGPVITECKNNKEELVQEFQLEFQKYCFDNNIVSEFVRFHPLLSNEQDFKDCYTVNFRRNTTGTTLKPYDDPVQTEFSKSTKKAIRKALNAGVEFNVIVNPKSLKEFQRIYYATMKRIDASSHYFFDDEYFSDCLNFFGKNLILVEATYDNQVIGMELHFLYNNILHTHLSGSIEDFHHLSPVYVLTYAIALWGKENGVKLIHSGGGVTSDPEDGLYLFKKRFGKNTEFDYFVGYKVWNKNLYEKLMEAAEVNRNTEFFPAYRENENPAFN</sequence>
<comment type="catalytic activity">
    <reaction evidence="11">
        <text>beta-D-GlcNAc-(1-&gt;4)-Mur2Ac(oyl-L-Ala-D-isoglutaminyl-L-Lys-D-Ala-D-Ala)-di-trans,octa-cis-undecaprenyl diphosphate + glycyl-tRNA(Gly) = beta-D-GlcNAc-(1-&gt;4)-Mur2Ac(oyl-L-Ala-D-isoglutaminyl-L-Lys-(N(6)-Gly)-D-Ala-D-Ala)-di-trans,octa-cis-undecaprenyl diphosphate + tRNA(Gly) + H(+)</text>
        <dbReference type="Rhea" id="RHEA:30435"/>
        <dbReference type="Rhea" id="RHEA-COMP:9664"/>
        <dbReference type="Rhea" id="RHEA-COMP:9683"/>
        <dbReference type="ChEBI" id="CHEBI:15378"/>
        <dbReference type="ChEBI" id="CHEBI:62233"/>
        <dbReference type="ChEBI" id="CHEBI:62234"/>
        <dbReference type="ChEBI" id="CHEBI:78442"/>
        <dbReference type="ChEBI" id="CHEBI:78522"/>
        <dbReference type="EC" id="2.3.2.16"/>
    </reaction>
</comment>
<evidence type="ECO:0000259" key="12">
    <source>
        <dbReference type="Pfam" id="PF13480"/>
    </source>
</evidence>
<evidence type="ECO:0000256" key="9">
    <source>
        <dbReference type="ARBA" id="ARBA00040679"/>
    </source>
</evidence>
<comment type="similarity">
    <text evidence="2">Belongs to the FemABX family.</text>
</comment>
<evidence type="ECO:0000313" key="14">
    <source>
        <dbReference type="Proteomes" id="UP001597109"/>
    </source>
</evidence>
<name>A0ABW3L9N7_9BACL</name>
<evidence type="ECO:0000256" key="4">
    <source>
        <dbReference type="ARBA" id="ARBA00022960"/>
    </source>
</evidence>
<protein>
    <recommendedName>
        <fullName evidence="9">Lipid II:glycine glycyltransferase</fullName>
        <ecNumber evidence="8">2.3.2.16</ecNumber>
    </recommendedName>
    <alternativeName>
        <fullName evidence="10">Factor essential for expression of methicillin resistance X</fullName>
    </alternativeName>
</protein>
<gene>
    <name evidence="13" type="ORF">ACFQ1X_07675</name>
</gene>
<dbReference type="InterPro" id="IPR050644">
    <property type="entry name" value="PG_Glycine_Bridge_Synth"/>
</dbReference>
<dbReference type="PANTHER" id="PTHR36174:SF1">
    <property type="entry name" value="LIPID II:GLYCINE GLYCYLTRANSFERASE"/>
    <property type="match status" value="1"/>
</dbReference>
<evidence type="ECO:0000256" key="6">
    <source>
        <dbReference type="ARBA" id="ARBA00023315"/>
    </source>
</evidence>
<keyword evidence="5" id="KW-0573">Peptidoglycan synthesis</keyword>
<evidence type="ECO:0000256" key="5">
    <source>
        <dbReference type="ARBA" id="ARBA00022984"/>
    </source>
</evidence>
<dbReference type="InterPro" id="IPR016181">
    <property type="entry name" value="Acyl_CoA_acyltransferase"/>
</dbReference>
<evidence type="ECO:0000313" key="13">
    <source>
        <dbReference type="EMBL" id="MFD1031313.1"/>
    </source>
</evidence>
<dbReference type="Pfam" id="PF13480">
    <property type="entry name" value="Acetyltransf_6"/>
    <property type="match status" value="1"/>
</dbReference>
<organism evidence="13 14">
    <name type="scientific">Metaplanococcus flavidus</name>
    <dbReference type="NCBI Taxonomy" id="569883"/>
    <lineage>
        <taxon>Bacteria</taxon>
        <taxon>Bacillati</taxon>
        <taxon>Bacillota</taxon>
        <taxon>Bacilli</taxon>
        <taxon>Bacillales</taxon>
        <taxon>Caryophanaceae</taxon>
        <taxon>Metaplanococcus</taxon>
    </lineage>
</organism>
<evidence type="ECO:0000256" key="2">
    <source>
        <dbReference type="ARBA" id="ARBA00009943"/>
    </source>
</evidence>
<accession>A0ABW3L9N7</accession>
<keyword evidence="6" id="KW-0012">Acyltransferase</keyword>
<comment type="subcellular location">
    <subcellularLocation>
        <location evidence="1">Cytoplasm</location>
    </subcellularLocation>
</comment>
<dbReference type="PROSITE" id="PS51191">
    <property type="entry name" value="FEMABX"/>
    <property type="match status" value="1"/>
</dbReference>
<proteinExistence type="inferred from homology"/>
<comment type="caution">
    <text evidence="13">The sequence shown here is derived from an EMBL/GenBank/DDBJ whole genome shotgun (WGS) entry which is preliminary data.</text>
</comment>
<dbReference type="RefSeq" id="WP_144838050.1">
    <property type="nucleotide sequence ID" value="NZ_JBHTKI010000008.1"/>
</dbReference>
<keyword evidence="4" id="KW-0133">Cell shape</keyword>
<dbReference type="SUPFAM" id="SSF55729">
    <property type="entry name" value="Acyl-CoA N-acyltransferases (Nat)"/>
    <property type="match status" value="1"/>
</dbReference>
<keyword evidence="3" id="KW-0808">Transferase</keyword>
<dbReference type="EMBL" id="JBHTKI010000008">
    <property type="protein sequence ID" value="MFD1031313.1"/>
    <property type="molecule type" value="Genomic_DNA"/>
</dbReference>
<evidence type="ECO:0000256" key="11">
    <source>
        <dbReference type="ARBA" id="ARBA00048654"/>
    </source>
</evidence>
<feature type="domain" description="BioF2-like acetyltransferase" evidence="12">
    <location>
        <begin position="139"/>
        <end position="269"/>
    </location>
</feature>
<dbReference type="Gene3D" id="3.40.630.30">
    <property type="match status" value="1"/>
</dbReference>